<protein>
    <submittedName>
        <fullName evidence="1">Uncharacterized protein</fullName>
    </submittedName>
</protein>
<dbReference type="EMBL" id="BMLW01000001">
    <property type="protein sequence ID" value="GGP07887.1"/>
    <property type="molecule type" value="Genomic_DNA"/>
</dbReference>
<organism evidence="1 2">
    <name type="scientific">Oceanobacillus neutriphilus</name>
    <dbReference type="NCBI Taxonomy" id="531815"/>
    <lineage>
        <taxon>Bacteria</taxon>
        <taxon>Bacillati</taxon>
        <taxon>Bacillota</taxon>
        <taxon>Bacilli</taxon>
        <taxon>Bacillales</taxon>
        <taxon>Bacillaceae</taxon>
        <taxon>Oceanobacillus</taxon>
    </lineage>
</organism>
<dbReference type="NCBIfam" id="NF040910">
    <property type="entry name" value="CD1375_fam"/>
    <property type="match status" value="1"/>
</dbReference>
<accession>A0ABQ2NTJ3</accession>
<gene>
    <name evidence="1" type="ORF">GCM10011346_05930</name>
</gene>
<evidence type="ECO:0000313" key="1">
    <source>
        <dbReference type="EMBL" id="GGP07887.1"/>
    </source>
</evidence>
<sequence length="39" mass="4719">MLFATQIIEGRWTFERVPSIWQEDVRTLLKAENRDDLIK</sequence>
<comment type="caution">
    <text evidence="1">The sequence shown here is derived from an EMBL/GenBank/DDBJ whole genome shotgun (WGS) entry which is preliminary data.</text>
</comment>
<keyword evidence="2" id="KW-1185">Reference proteome</keyword>
<name>A0ABQ2NTJ3_9BACI</name>
<dbReference type="Proteomes" id="UP000641206">
    <property type="component" value="Unassembled WGS sequence"/>
</dbReference>
<evidence type="ECO:0000313" key="2">
    <source>
        <dbReference type="Proteomes" id="UP000641206"/>
    </source>
</evidence>
<proteinExistence type="predicted"/>
<reference evidence="2" key="1">
    <citation type="journal article" date="2019" name="Int. J. Syst. Evol. Microbiol.">
        <title>The Global Catalogue of Microorganisms (GCM) 10K type strain sequencing project: providing services to taxonomists for standard genome sequencing and annotation.</title>
        <authorList>
            <consortium name="The Broad Institute Genomics Platform"/>
            <consortium name="The Broad Institute Genome Sequencing Center for Infectious Disease"/>
            <person name="Wu L."/>
            <person name="Ma J."/>
        </authorList>
    </citation>
    <scope>NUCLEOTIDE SEQUENCE [LARGE SCALE GENOMIC DNA]</scope>
    <source>
        <strain evidence="2">CGMCC 1.7693</strain>
    </source>
</reference>
<dbReference type="InterPro" id="IPR047907">
    <property type="entry name" value="CD1375-like"/>
</dbReference>